<name>A0A2G5U0L8_9PELO</name>
<gene>
    <name evidence="1" type="primary">Cnig_chr_IV.g13194</name>
    <name evidence="1" type="ORF">B9Z55_013194</name>
</gene>
<protein>
    <submittedName>
        <fullName evidence="1">Uncharacterized protein</fullName>
    </submittedName>
</protein>
<accession>A0A2G5U0L8</accession>
<dbReference type="AlphaFoldDB" id="A0A2G5U0L8"/>
<reference evidence="2" key="1">
    <citation type="submission" date="2017-10" db="EMBL/GenBank/DDBJ databases">
        <title>Rapid genome shrinkage in a self-fertile nematode reveals novel sperm competition proteins.</title>
        <authorList>
            <person name="Yin D."/>
            <person name="Schwarz E.M."/>
            <person name="Thomas C.G."/>
            <person name="Felde R.L."/>
            <person name="Korf I.F."/>
            <person name="Cutter A.D."/>
            <person name="Schartner C.M."/>
            <person name="Ralston E.J."/>
            <person name="Meyer B.J."/>
            <person name="Haag E.S."/>
        </authorList>
    </citation>
    <scope>NUCLEOTIDE SEQUENCE [LARGE SCALE GENOMIC DNA]</scope>
    <source>
        <strain evidence="2">JU1422</strain>
    </source>
</reference>
<organism evidence="1 2">
    <name type="scientific">Caenorhabditis nigoni</name>
    <dbReference type="NCBI Taxonomy" id="1611254"/>
    <lineage>
        <taxon>Eukaryota</taxon>
        <taxon>Metazoa</taxon>
        <taxon>Ecdysozoa</taxon>
        <taxon>Nematoda</taxon>
        <taxon>Chromadorea</taxon>
        <taxon>Rhabditida</taxon>
        <taxon>Rhabditina</taxon>
        <taxon>Rhabditomorpha</taxon>
        <taxon>Rhabditoidea</taxon>
        <taxon>Rhabditidae</taxon>
        <taxon>Peloderinae</taxon>
        <taxon>Caenorhabditis</taxon>
    </lineage>
</organism>
<evidence type="ECO:0000313" key="2">
    <source>
        <dbReference type="Proteomes" id="UP000230233"/>
    </source>
</evidence>
<comment type="caution">
    <text evidence="1">The sequence shown here is derived from an EMBL/GenBank/DDBJ whole genome shotgun (WGS) entry which is preliminary data.</text>
</comment>
<sequence>MISAAHNIVLLCLRLFSWYKRPRLAHNIHISLIKISYRCGTIARRRRGWTEWSEWINRRRAIGNTCGSKRNGTIGERLTDFWKENGIAVPEYKFPYKMILVFLKPNEEEGQDEAKDEALIFAYTVHEFGAGEETTPKSKWTVLG</sequence>
<dbReference type="EMBL" id="PDUG01000004">
    <property type="protein sequence ID" value="PIC33089.1"/>
    <property type="molecule type" value="Genomic_DNA"/>
</dbReference>
<dbReference type="OrthoDB" id="10421060at2759"/>
<evidence type="ECO:0000313" key="1">
    <source>
        <dbReference type="EMBL" id="PIC33089.1"/>
    </source>
</evidence>
<proteinExistence type="predicted"/>
<dbReference type="Proteomes" id="UP000230233">
    <property type="component" value="Chromosome IV"/>
</dbReference>
<keyword evidence="2" id="KW-1185">Reference proteome</keyword>